<dbReference type="EnsemblPlants" id="TuG1812G0500002114.01.T01">
    <property type="protein sequence ID" value="TuG1812G0500002114.01.T01.cds411702"/>
    <property type="gene ID" value="TuG1812G0500002114.01"/>
</dbReference>
<dbReference type="PANTHER" id="PTHR33085">
    <property type="entry name" value="OS12G0113100 PROTEIN-RELATED"/>
    <property type="match status" value="1"/>
</dbReference>
<keyword evidence="2" id="KW-1185">Reference proteome</keyword>
<protein>
    <submittedName>
        <fullName evidence="1">Uncharacterized protein</fullName>
    </submittedName>
</protein>
<dbReference type="Proteomes" id="UP000015106">
    <property type="component" value="Chromosome 5"/>
</dbReference>
<reference evidence="1" key="2">
    <citation type="submission" date="2018-03" db="EMBL/GenBank/DDBJ databases">
        <title>The Triticum urartu genome reveals the dynamic nature of wheat genome evolution.</title>
        <authorList>
            <person name="Ling H."/>
            <person name="Ma B."/>
            <person name="Shi X."/>
            <person name="Liu H."/>
            <person name="Dong L."/>
            <person name="Sun H."/>
            <person name="Cao Y."/>
            <person name="Gao Q."/>
            <person name="Zheng S."/>
            <person name="Li Y."/>
            <person name="Yu Y."/>
            <person name="Du H."/>
            <person name="Qi M."/>
            <person name="Li Y."/>
            <person name="Yu H."/>
            <person name="Cui Y."/>
            <person name="Wang N."/>
            <person name="Chen C."/>
            <person name="Wu H."/>
            <person name="Zhao Y."/>
            <person name="Zhang J."/>
            <person name="Li Y."/>
            <person name="Zhou W."/>
            <person name="Zhang B."/>
            <person name="Hu W."/>
            <person name="Eijk M."/>
            <person name="Tang J."/>
            <person name="Witsenboer H."/>
            <person name="Zhao S."/>
            <person name="Li Z."/>
            <person name="Zhang A."/>
            <person name="Wang D."/>
            <person name="Liang C."/>
        </authorList>
    </citation>
    <scope>NUCLEOTIDE SEQUENCE [LARGE SCALE GENOMIC DNA]</scope>
    <source>
        <strain evidence="1">cv. G1812</strain>
    </source>
</reference>
<dbReference type="Gramene" id="TuG1812G0500002114.01.T01">
    <property type="protein sequence ID" value="TuG1812G0500002114.01.T01.cds411702"/>
    <property type="gene ID" value="TuG1812G0500002114.01"/>
</dbReference>
<organism evidence="1 2">
    <name type="scientific">Triticum urartu</name>
    <name type="common">Red wild einkorn</name>
    <name type="synonym">Crithodium urartu</name>
    <dbReference type="NCBI Taxonomy" id="4572"/>
    <lineage>
        <taxon>Eukaryota</taxon>
        <taxon>Viridiplantae</taxon>
        <taxon>Streptophyta</taxon>
        <taxon>Embryophyta</taxon>
        <taxon>Tracheophyta</taxon>
        <taxon>Spermatophyta</taxon>
        <taxon>Magnoliopsida</taxon>
        <taxon>Liliopsida</taxon>
        <taxon>Poales</taxon>
        <taxon>Poaceae</taxon>
        <taxon>BOP clade</taxon>
        <taxon>Pooideae</taxon>
        <taxon>Triticodae</taxon>
        <taxon>Triticeae</taxon>
        <taxon>Triticinae</taxon>
        <taxon>Triticum</taxon>
    </lineage>
</organism>
<proteinExistence type="predicted"/>
<reference evidence="1" key="3">
    <citation type="submission" date="2022-06" db="UniProtKB">
        <authorList>
            <consortium name="EnsemblPlants"/>
        </authorList>
    </citation>
    <scope>IDENTIFICATION</scope>
</reference>
<reference evidence="2" key="1">
    <citation type="journal article" date="2013" name="Nature">
        <title>Draft genome of the wheat A-genome progenitor Triticum urartu.</title>
        <authorList>
            <person name="Ling H.Q."/>
            <person name="Zhao S."/>
            <person name="Liu D."/>
            <person name="Wang J."/>
            <person name="Sun H."/>
            <person name="Zhang C."/>
            <person name="Fan H."/>
            <person name="Li D."/>
            <person name="Dong L."/>
            <person name="Tao Y."/>
            <person name="Gao C."/>
            <person name="Wu H."/>
            <person name="Li Y."/>
            <person name="Cui Y."/>
            <person name="Guo X."/>
            <person name="Zheng S."/>
            <person name="Wang B."/>
            <person name="Yu K."/>
            <person name="Liang Q."/>
            <person name="Yang W."/>
            <person name="Lou X."/>
            <person name="Chen J."/>
            <person name="Feng M."/>
            <person name="Jian J."/>
            <person name="Zhang X."/>
            <person name="Luo G."/>
            <person name="Jiang Y."/>
            <person name="Liu J."/>
            <person name="Wang Z."/>
            <person name="Sha Y."/>
            <person name="Zhang B."/>
            <person name="Wu H."/>
            <person name="Tang D."/>
            <person name="Shen Q."/>
            <person name="Xue P."/>
            <person name="Zou S."/>
            <person name="Wang X."/>
            <person name="Liu X."/>
            <person name="Wang F."/>
            <person name="Yang Y."/>
            <person name="An X."/>
            <person name="Dong Z."/>
            <person name="Zhang K."/>
            <person name="Zhang X."/>
            <person name="Luo M.C."/>
            <person name="Dvorak J."/>
            <person name="Tong Y."/>
            <person name="Wang J."/>
            <person name="Yang H."/>
            <person name="Li Z."/>
            <person name="Wang D."/>
            <person name="Zhang A."/>
            <person name="Wang J."/>
        </authorList>
    </citation>
    <scope>NUCLEOTIDE SEQUENCE</scope>
    <source>
        <strain evidence="2">cv. G1812</strain>
    </source>
</reference>
<evidence type="ECO:0000313" key="2">
    <source>
        <dbReference type="Proteomes" id="UP000015106"/>
    </source>
</evidence>
<dbReference type="PANTHER" id="PTHR33085:SF126">
    <property type="entry name" value="EXPRESSED PROTEIN"/>
    <property type="match status" value="1"/>
</dbReference>
<dbReference type="InterPro" id="IPR012871">
    <property type="entry name" value="DUF1668_ORYSA"/>
</dbReference>
<evidence type="ECO:0000313" key="1">
    <source>
        <dbReference type="EnsemblPlants" id="TuG1812G0500002114.01.T01.cds411702"/>
    </source>
</evidence>
<dbReference type="AlphaFoldDB" id="A0A8R7QEK9"/>
<dbReference type="Pfam" id="PF07893">
    <property type="entry name" value="DUF1668"/>
    <property type="match status" value="1"/>
</dbReference>
<accession>A0A8R7QEK9</accession>
<sequence length="146" mass="16075">NQPCFQVLKHGDPPEDVYVFPRWHWRSLRPRPYVNTAGYEPSGAATITASALVGDDIWVSADGIGTYAFDTAKRRWSKAGGWELPFCGGAEYSPELGLWFGLSSRHKKKLFCAADLSAAAGASGAPELRHVWRKELAANPGDWELL</sequence>
<name>A0A8R7QEK9_TRIUA</name>